<feature type="transmembrane region" description="Helical" evidence="1">
    <location>
        <begin position="303"/>
        <end position="322"/>
    </location>
</feature>
<sequence>MRLRLHPWLSEARIAAARGGGWRRNRGAIALLALSILLPVGLRLSGSEAAMLPAAVPRLIAQLPLPFALLALALAYALARGRLIALDERLRHGWWAAAPIAPAATTGTLIVLAFAATVLAMLVAAVVLIVFGGEAAQVRSACWIVAGGLGLGASLGLISALRHRRHPRHRLREGARQPLFGLRWLDDARLPHLSDWQRREALLRWRRGGHAWMVGAVLAALPSSTAIAAGLGVLLIAVAIAWFSLVVQSCVAATVAADRLLASTPRAPRAFAAAAWRYPAFAFVCAMALMLVGAVLLSLSWRAAPVLLAIVLLLSLPALSGLRRVHRPVSPR</sequence>
<reference evidence="2 3" key="1">
    <citation type="journal article" date="2014" name="Genome Announc.">
        <title>Draft Genome Sequence of Lysobacter capsici AZ78, a Bacterium Antagonistic to Plant-Pathogenic Oomycetes.</title>
        <authorList>
            <person name="Puopolo G."/>
            <person name="Sonego P."/>
            <person name="Engelen K."/>
            <person name="Pertot I."/>
        </authorList>
    </citation>
    <scope>NUCLEOTIDE SEQUENCE [LARGE SCALE GENOMIC DNA]</scope>
    <source>
        <strain evidence="2 3">AZ78</strain>
    </source>
</reference>
<dbReference type="OrthoDB" id="10007462at2"/>
<protein>
    <submittedName>
        <fullName evidence="2">Uncharacterized protein</fullName>
    </submittedName>
</protein>
<name>A0A108UAZ6_9GAMM</name>
<feature type="transmembrane region" description="Helical" evidence="1">
    <location>
        <begin position="59"/>
        <end position="79"/>
    </location>
</feature>
<keyword evidence="3" id="KW-1185">Reference proteome</keyword>
<dbReference type="EMBL" id="JAJA02000001">
    <property type="protein sequence ID" value="KWS05844.1"/>
    <property type="molecule type" value="Genomic_DNA"/>
</dbReference>
<feature type="transmembrane region" description="Helical" evidence="1">
    <location>
        <begin position="278"/>
        <end position="297"/>
    </location>
</feature>
<feature type="transmembrane region" description="Helical" evidence="1">
    <location>
        <begin position="234"/>
        <end position="257"/>
    </location>
</feature>
<keyword evidence="1" id="KW-0812">Transmembrane</keyword>
<evidence type="ECO:0000313" key="2">
    <source>
        <dbReference type="EMBL" id="KWS05844.1"/>
    </source>
</evidence>
<evidence type="ECO:0000313" key="3">
    <source>
        <dbReference type="Proteomes" id="UP000023435"/>
    </source>
</evidence>
<comment type="caution">
    <text evidence="2">The sequence shown here is derived from an EMBL/GenBank/DDBJ whole genome shotgun (WGS) entry which is preliminary data.</text>
</comment>
<feature type="transmembrane region" description="Helical" evidence="1">
    <location>
        <begin position="143"/>
        <end position="161"/>
    </location>
</feature>
<feature type="transmembrane region" description="Helical" evidence="1">
    <location>
        <begin position="209"/>
        <end position="228"/>
    </location>
</feature>
<gene>
    <name evidence="2" type="ORF">AZ78_3397</name>
</gene>
<proteinExistence type="predicted"/>
<organism evidence="2 3">
    <name type="scientific">Lysobacter capsici AZ78</name>
    <dbReference type="NCBI Taxonomy" id="1444315"/>
    <lineage>
        <taxon>Bacteria</taxon>
        <taxon>Pseudomonadati</taxon>
        <taxon>Pseudomonadota</taxon>
        <taxon>Gammaproteobacteria</taxon>
        <taxon>Lysobacterales</taxon>
        <taxon>Lysobacteraceae</taxon>
        <taxon>Lysobacter</taxon>
    </lineage>
</organism>
<dbReference type="RefSeq" id="WP_036107904.1">
    <property type="nucleotide sequence ID" value="NZ_JAJA02000001.1"/>
</dbReference>
<dbReference type="AlphaFoldDB" id="A0A108UAZ6"/>
<evidence type="ECO:0000256" key="1">
    <source>
        <dbReference type="SAM" id="Phobius"/>
    </source>
</evidence>
<keyword evidence="1" id="KW-0472">Membrane</keyword>
<accession>A0A108UAZ6</accession>
<keyword evidence="1" id="KW-1133">Transmembrane helix</keyword>
<feature type="transmembrane region" description="Helical" evidence="1">
    <location>
        <begin position="100"/>
        <end position="131"/>
    </location>
</feature>
<dbReference type="Proteomes" id="UP000023435">
    <property type="component" value="Unassembled WGS sequence"/>
</dbReference>